<dbReference type="EMBL" id="AJLS01000137">
    <property type="protein sequence ID" value="EKN65214.1"/>
    <property type="molecule type" value="Genomic_DNA"/>
</dbReference>
<dbReference type="Pfam" id="PF12730">
    <property type="entry name" value="ABC2_membrane_4"/>
    <property type="match status" value="1"/>
</dbReference>
<dbReference type="GO" id="GO:0140359">
    <property type="term" value="F:ABC-type transporter activity"/>
    <property type="evidence" value="ECO:0007669"/>
    <property type="project" value="InterPro"/>
</dbReference>
<evidence type="ECO:0000313" key="7">
    <source>
        <dbReference type="EMBL" id="EKN65214.1"/>
    </source>
</evidence>
<dbReference type="eggNOG" id="COG1277">
    <property type="taxonomic scope" value="Bacteria"/>
</dbReference>
<dbReference type="PANTHER" id="PTHR30294">
    <property type="entry name" value="MEMBRANE COMPONENT OF ABC TRANSPORTER YHHJ-RELATED"/>
    <property type="match status" value="1"/>
</dbReference>
<feature type="transmembrane region" description="Helical" evidence="6">
    <location>
        <begin position="91"/>
        <end position="116"/>
    </location>
</feature>
<dbReference type="RefSeq" id="WP_007087243.1">
    <property type="nucleotide sequence ID" value="NZ_AJLS01000137.1"/>
</dbReference>
<name>K6DA71_9BACI</name>
<keyword evidence="8" id="KW-1185">Reference proteome</keyword>
<evidence type="ECO:0000256" key="4">
    <source>
        <dbReference type="ARBA" id="ARBA00022989"/>
    </source>
</evidence>
<dbReference type="PATRIC" id="fig|1117379.3.peg.4407"/>
<feature type="transmembrane region" description="Helical" evidence="6">
    <location>
        <begin position="158"/>
        <end position="177"/>
    </location>
</feature>
<evidence type="ECO:0000256" key="1">
    <source>
        <dbReference type="ARBA" id="ARBA00004651"/>
    </source>
</evidence>
<comment type="subcellular location">
    <subcellularLocation>
        <location evidence="1">Cell membrane</location>
        <topology evidence="1">Multi-pass membrane protein</topology>
    </subcellularLocation>
</comment>
<evidence type="ECO:0000256" key="2">
    <source>
        <dbReference type="ARBA" id="ARBA00022475"/>
    </source>
</evidence>
<feature type="transmembrane region" description="Helical" evidence="6">
    <location>
        <begin position="189"/>
        <end position="206"/>
    </location>
</feature>
<feature type="transmembrane region" description="Helical" evidence="6">
    <location>
        <begin position="211"/>
        <end position="229"/>
    </location>
</feature>
<dbReference type="Proteomes" id="UP000006316">
    <property type="component" value="Unassembled WGS sequence"/>
</dbReference>
<gene>
    <name evidence="7" type="ORF">BABA_21256</name>
</gene>
<comment type="caution">
    <text evidence="7">The sequence shown here is derived from an EMBL/GenBank/DDBJ whole genome shotgun (WGS) entry which is preliminary data.</text>
</comment>
<feature type="transmembrane region" description="Helical" evidence="6">
    <location>
        <begin position="255"/>
        <end position="283"/>
    </location>
</feature>
<keyword evidence="4 6" id="KW-1133">Transmembrane helix</keyword>
<dbReference type="GO" id="GO:0005886">
    <property type="term" value="C:plasma membrane"/>
    <property type="evidence" value="ECO:0007669"/>
    <property type="project" value="UniProtKB-SubCell"/>
</dbReference>
<feature type="transmembrane region" description="Helical" evidence="6">
    <location>
        <begin position="12"/>
        <end position="33"/>
    </location>
</feature>
<dbReference type="InterPro" id="IPR051449">
    <property type="entry name" value="ABC-2_transporter_component"/>
</dbReference>
<accession>K6DA71</accession>
<dbReference type="OrthoDB" id="9794512at2"/>
<evidence type="ECO:0000256" key="6">
    <source>
        <dbReference type="SAM" id="Phobius"/>
    </source>
</evidence>
<feature type="transmembrane region" description="Helical" evidence="6">
    <location>
        <begin position="53"/>
        <end position="70"/>
    </location>
</feature>
<evidence type="ECO:0000313" key="8">
    <source>
        <dbReference type="Proteomes" id="UP000006316"/>
    </source>
</evidence>
<organism evidence="7 8">
    <name type="scientific">Neobacillus bataviensis LMG 21833</name>
    <dbReference type="NCBI Taxonomy" id="1117379"/>
    <lineage>
        <taxon>Bacteria</taxon>
        <taxon>Bacillati</taxon>
        <taxon>Bacillota</taxon>
        <taxon>Bacilli</taxon>
        <taxon>Bacillales</taxon>
        <taxon>Bacillaceae</taxon>
        <taxon>Neobacillus</taxon>
    </lineage>
</organism>
<keyword evidence="5 6" id="KW-0472">Membrane</keyword>
<evidence type="ECO:0000256" key="5">
    <source>
        <dbReference type="ARBA" id="ARBA00023136"/>
    </source>
</evidence>
<keyword evidence="2" id="KW-1003">Cell membrane</keyword>
<dbReference type="AlphaFoldDB" id="K6DA71"/>
<dbReference type="STRING" id="1117379.BABA_21256"/>
<proteinExistence type="predicted"/>
<reference evidence="7 8" key="1">
    <citation type="journal article" date="2012" name="Front. Microbiol.">
        <title>Redundancy and modularity in membrane-associated dissimilatory nitrate reduction in Bacillus.</title>
        <authorList>
            <person name="Heylen K."/>
            <person name="Keltjens J."/>
        </authorList>
    </citation>
    <scope>NUCLEOTIDE SEQUENCE [LARGE SCALE GENOMIC DNA]</scope>
    <source>
        <strain evidence="8">LMG 21833T</strain>
    </source>
</reference>
<dbReference type="PANTHER" id="PTHR30294:SF29">
    <property type="entry name" value="MULTIDRUG ABC TRANSPORTER PERMEASE YBHS-RELATED"/>
    <property type="match status" value="1"/>
</dbReference>
<sequence>MTTIFSKEMKAYFMTGYGTMFMTIYLFIFGLYFTFMNIYPNPNSVLSSTLNNMVFIFLLIFPMITMRSFAEEKKNKTDPLLFTSPLHLGSVVLGKYLAAIVLFLMTVLITAIHAIIIGSFTVQTDVNLILTSYIGFLFLGAAFIAIGIFISVISGNQIVAGISSLGVSIIFFTISSVSEFIPRDSLSGMFFVIVGILALSGLLYWLLKNIWIALITFIVFIGGTIWLYLSQKVLFEGIIQKTIKLLSVTNYSNEYFIGVISLSSIVYYLSIIFLFLFFSYAILERRRWS</sequence>
<protein>
    <recommendedName>
        <fullName evidence="9">ABC transporter permease</fullName>
    </recommendedName>
</protein>
<feature type="transmembrane region" description="Helical" evidence="6">
    <location>
        <begin position="128"/>
        <end position="151"/>
    </location>
</feature>
<evidence type="ECO:0000256" key="3">
    <source>
        <dbReference type="ARBA" id="ARBA00022692"/>
    </source>
</evidence>
<evidence type="ECO:0008006" key="9">
    <source>
        <dbReference type="Google" id="ProtNLM"/>
    </source>
</evidence>
<keyword evidence="3 6" id="KW-0812">Transmembrane</keyword>